<dbReference type="InterPro" id="IPR052898">
    <property type="entry name" value="ACAD10-like"/>
</dbReference>
<evidence type="ECO:0000259" key="1">
    <source>
        <dbReference type="Pfam" id="PF01636"/>
    </source>
</evidence>
<evidence type="ECO:0000313" key="3">
    <source>
        <dbReference type="Proteomes" id="UP001164390"/>
    </source>
</evidence>
<gene>
    <name evidence="2" type="ORF">L0C25_13630</name>
</gene>
<dbReference type="InterPro" id="IPR011009">
    <property type="entry name" value="Kinase-like_dom_sf"/>
</dbReference>
<dbReference type="Gene3D" id="3.90.1200.10">
    <property type="match status" value="1"/>
</dbReference>
<protein>
    <submittedName>
        <fullName evidence="2">Phosphotransferase family protein</fullName>
    </submittedName>
</protein>
<dbReference type="Pfam" id="PF01636">
    <property type="entry name" value="APH"/>
    <property type="match status" value="1"/>
</dbReference>
<evidence type="ECO:0000313" key="2">
    <source>
        <dbReference type="EMBL" id="UYM03591.1"/>
    </source>
</evidence>
<dbReference type="Gene3D" id="3.30.200.20">
    <property type="entry name" value="Phosphorylase Kinase, domain 1"/>
    <property type="match status" value="1"/>
</dbReference>
<dbReference type="SUPFAM" id="SSF56112">
    <property type="entry name" value="Protein kinase-like (PK-like)"/>
    <property type="match status" value="1"/>
</dbReference>
<dbReference type="Proteomes" id="UP001164390">
    <property type="component" value="Chromosome"/>
</dbReference>
<sequence>MLAANRNPPGLDLARLSEWFAESIPGGGDALVAELVPGGKSNLTYEVSDGTSTWIVRRPPLGHVLATAHDMAREYRVMSALYDTSVPVPQTYALCRDDDVLGAPFYVMERVFGTPYRRAAELERLGPERTREISATLVETLATLHAVDPEQVGLADFGKPEGFLSRQVRRWKQQLDASYSRKLPAADELYRRLAADVPQESAPGIVHGDFRLDNVLTDDRDRPAAVIDWEMATIGDPLTDLALLVLYQRLATMLGGDAVADASSAPGFLTENEIIDRYLARSDRSSDRFGFYLGLASFKLSAILEGIHYRHLRGQTVGPGFGQVGDAIHPMLETGLTALKEYR</sequence>
<dbReference type="EMBL" id="CP094970">
    <property type="protein sequence ID" value="UYM03591.1"/>
    <property type="molecule type" value="Genomic_DNA"/>
</dbReference>
<dbReference type="InterPro" id="IPR002575">
    <property type="entry name" value="Aminoglycoside_PTrfase"/>
</dbReference>
<keyword evidence="3" id="KW-1185">Reference proteome</keyword>
<dbReference type="PANTHER" id="PTHR47829">
    <property type="entry name" value="HYDROLASE, PUTATIVE (AFU_ORTHOLOGUE AFUA_1G12880)-RELATED"/>
    <property type="match status" value="1"/>
</dbReference>
<proteinExistence type="predicted"/>
<dbReference type="CDD" id="cd05154">
    <property type="entry name" value="ACAD10_11_N-like"/>
    <property type="match status" value="1"/>
</dbReference>
<dbReference type="InterPro" id="IPR041726">
    <property type="entry name" value="ACAD10_11_N"/>
</dbReference>
<dbReference type="PANTHER" id="PTHR47829:SF1">
    <property type="entry name" value="HAD FAMILY PHOSPHATASE"/>
    <property type="match status" value="1"/>
</dbReference>
<organism evidence="2 3">
    <name type="scientific">Solicola gregarius</name>
    <dbReference type="NCBI Taxonomy" id="2908642"/>
    <lineage>
        <taxon>Bacteria</taxon>
        <taxon>Bacillati</taxon>
        <taxon>Actinomycetota</taxon>
        <taxon>Actinomycetes</taxon>
        <taxon>Propionibacteriales</taxon>
        <taxon>Nocardioidaceae</taxon>
        <taxon>Solicola</taxon>
    </lineage>
</organism>
<reference evidence="2" key="1">
    <citation type="submission" date="2022-01" db="EMBL/GenBank/DDBJ databases">
        <title>Nocardioidaceae gen. sp. A5X3R13.</title>
        <authorList>
            <person name="Lopez Marin M.A."/>
            <person name="Uhlik O."/>
        </authorList>
    </citation>
    <scope>NUCLEOTIDE SEQUENCE</scope>
    <source>
        <strain evidence="2">A5X3R13</strain>
    </source>
</reference>
<dbReference type="RefSeq" id="WP_271632206.1">
    <property type="nucleotide sequence ID" value="NZ_CP094970.1"/>
</dbReference>
<dbReference type="KEGG" id="sgrg:L0C25_13630"/>
<accession>A0AA46TEI3</accession>
<dbReference type="AlphaFoldDB" id="A0AA46TEI3"/>
<name>A0AA46TEI3_9ACTN</name>
<feature type="domain" description="Aminoglycoside phosphotransferase" evidence="1">
    <location>
        <begin position="34"/>
        <end position="248"/>
    </location>
</feature>